<dbReference type="AlphaFoldDB" id="A0A9X0DM38"/>
<gene>
    <name evidence="2" type="ORF">OCU04_006345</name>
</gene>
<accession>A0A9X0DM38</accession>
<name>A0A9X0DM38_9HELO</name>
<keyword evidence="3" id="KW-1185">Reference proteome</keyword>
<sequence length="160" mass="18382">MITNTYIHFIPAPDFCGAAHLVFYLSRACFPLLLSQILTLESGNYFTKRPESIKMATSNFAENAVGYLIYALIARCLLVYGYRIFVHPLHSYPGLFIAKFTDWYGGYHAFFRRLHLVTYRDHQLYGAAIRQGPNKLVFNTVTALHEIIKAIVSINRGRTW</sequence>
<dbReference type="EMBL" id="JAPEIS010000006">
    <property type="protein sequence ID" value="KAJ8065673.1"/>
    <property type="molecule type" value="Genomic_DNA"/>
</dbReference>
<evidence type="ECO:0000256" key="1">
    <source>
        <dbReference type="SAM" id="Phobius"/>
    </source>
</evidence>
<evidence type="ECO:0000313" key="2">
    <source>
        <dbReference type="EMBL" id="KAJ8065673.1"/>
    </source>
</evidence>
<keyword evidence="1" id="KW-0812">Transmembrane</keyword>
<keyword evidence="1" id="KW-1133">Transmembrane helix</keyword>
<evidence type="ECO:0000313" key="3">
    <source>
        <dbReference type="Proteomes" id="UP001152300"/>
    </source>
</evidence>
<reference evidence="2" key="1">
    <citation type="submission" date="2022-11" db="EMBL/GenBank/DDBJ databases">
        <title>Genome Resource of Sclerotinia nivalis Strain SnTB1, a Plant Pathogen Isolated from American Ginseng.</title>
        <authorList>
            <person name="Fan S."/>
        </authorList>
    </citation>
    <scope>NUCLEOTIDE SEQUENCE</scope>
    <source>
        <strain evidence="2">SnTB1</strain>
    </source>
</reference>
<feature type="transmembrane region" description="Helical" evidence="1">
    <location>
        <begin position="64"/>
        <end position="82"/>
    </location>
</feature>
<dbReference type="Proteomes" id="UP001152300">
    <property type="component" value="Unassembled WGS sequence"/>
</dbReference>
<organism evidence="2 3">
    <name type="scientific">Sclerotinia nivalis</name>
    <dbReference type="NCBI Taxonomy" id="352851"/>
    <lineage>
        <taxon>Eukaryota</taxon>
        <taxon>Fungi</taxon>
        <taxon>Dikarya</taxon>
        <taxon>Ascomycota</taxon>
        <taxon>Pezizomycotina</taxon>
        <taxon>Leotiomycetes</taxon>
        <taxon>Helotiales</taxon>
        <taxon>Sclerotiniaceae</taxon>
        <taxon>Sclerotinia</taxon>
    </lineage>
</organism>
<keyword evidence="1" id="KW-0472">Membrane</keyword>
<comment type="caution">
    <text evidence="2">The sequence shown here is derived from an EMBL/GenBank/DDBJ whole genome shotgun (WGS) entry which is preliminary data.</text>
</comment>
<proteinExistence type="predicted"/>
<protein>
    <submittedName>
        <fullName evidence="2">Uncharacterized protein</fullName>
    </submittedName>
</protein>
<dbReference type="OrthoDB" id="3934656at2759"/>